<dbReference type="GO" id="GO:0042026">
    <property type="term" value="P:protein refolding"/>
    <property type="evidence" value="ECO:0000318"/>
    <property type="project" value="GO_Central"/>
</dbReference>
<name>D8SMT2_SELML</name>
<dbReference type="AlphaFoldDB" id="D8SMT2"/>
<dbReference type="PANTHER" id="PTHR43096:SF22">
    <property type="entry name" value="MOLECULAR CHAPERONE HSP40_DNAJ FAMILY PROTEIN"/>
    <property type="match status" value="1"/>
</dbReference>
<accession>D8SMT2</accession>
<dbReference type="Proteomes" id="UP000001514">
    <property type="component" value="Unassembled WGS sequence"/>
</dbReference>
<reference evidence="2 3" key="1">
    <citation type="journal article" date="2011" name="Science">
        <title>The Selaginella genome identifies genetic changes associated with the evolution of vascular plants.</title>
        <authorList>
            <person name="Banks J.A."/>
            <person name="Nishiyama T."/>
            <person name="Hasebe M."/>
            <person name="Bowman J.L."/>
            <person name="Gribskov M."/>
            <person name="dePamphilis C."/>
            <person name="Albert V.A."/>
            <person name="Aono N."/>
            <person name="Aoyama T."/>
            <person name="Ambrose B.A."/>
            <person name="Ashton N.W."/>
            <person name="Axtell M.J."/>
            <person name="Barker E."/>
            <person name="Barker M.S."/>
            <person name="Bennetzen J.L."/>
            <person name="Bonawitz N.D."/>
            <person name="Chapple C."/>
            <person name="Cheng C."/>
            <person name="Correa L.G."/>
            <person name="Dacre M."/>
            <person name="DeBarry J."/>
            <person name="Dreyer I."/>
            <person name="Elias M."/>
            <person name="Engstrom E.M."/>
            <person name="Estelle M."/>
            <person name="Feng L."/>
            <person name="Finet C."/>
            <person name="Floyd S.K."/>
            <person name="Frommer W.B."/>
            <person name="Fujita T."/>
            <person name="Gramzow L."/>
            <person name="Gutensohn M."/>
            <person name="Harholt J."/>
            <person name="Hattori M."/>
            <person name="Heyl A."/>
            <person name="Hirai T."/>
            <person name="Hiwatashi Y."/>
            <person name="Ishikawa M."/>
            <person name="Iwata M."/>
            <person name="Karol K.G."/>
            <person name="Koehler B."/>
            <person name="Kolukisaoglu U."/>
            <person name="Kubo M."/>
            <person name="Kurata T."/>
            <person name="Lalonde S."/>
            <person name="Li K."/>
            <person name="Li Y."/>
            <person name="Litt A."/>
            <person name="Lyons E."/>
            <person name="Manning G."/>
            <person name="Maruyama T."/>
            <person name="Michael T.P."/>
            <person name="Mikami K."/>
            <person name="Miyazaki S."/>
            <person name="Morinaga S."/>
            <person name="Murata T."/>
            <person name="Mueller-Roeber B."/>
            <person name="Nelson D.R."/>
            <person name="Obara M."/>
            <person name="Oguri Y."/>
            <person name="Olmstead R.G."/>
            <person name="Onodera N."/>
            <person name="Petersen B.L."/>
            <person name="Pils B."/>
            <person name="Prigge M."/>
            <person name="Rensing S.A."/>
            <person name="Riano-Pachon D.M."/>
            <person name="Roberts A.W."/>
            <person name="Sato Y."/>
            <person name="Scheller H.V."/>
            <person name="Schulz B."/>
            <person name="Schulz C."/>
            <person name="Shakirov E.V."/>
            <person name="Shibagaki N."/>
            <person name="Shinohara N."/>
            <person name="Shippen D.E."/>
            <person name="Soerensen I."/>
            <person name="Sotooka R."/>
            <person name="Sugimoto N."/>
            <person name="Sugita M."/>
            <person name="Sumikawa N."/>
            <person name="Tanurdzic M."/>
            <person name="Theissen G."/>
            <person name="Ulvskov P."/>
            <person name="Wakazuki S."/>
            <person name="Weng J.K."/>
            <person name="Willats W.W."/>
            <person name="Wipf D."/>
            <person name="Wolf P.G."/>
            <person name="Yang L."/>
            <person name="Zimmer A.D."/>
            <person name="Zhu Q."/>
            <person name="Mitros T."/>
            <person name="Hellsten U."/>
            <person name="Loque D."/>
            <person name="Otillar R."/>
            <person name="Salamov A."/>
            <person name="Schmutz J."/>
            <person name="Shapiro H."/>
            <person name="Lindquist E."/>
            <person name="Lucas S."/>
            <person name="Rokhsar D."/>
            <person name="Grigoriev I.V."/>
        </authorList>
    </citation>
    <scope>NUCLEOTIDE SEQUENCE [LARGE SCALE GENOMIC DNA]</scope>
</reference>
<feature type="compositionally biased region" description="Basic residues" evidence="1">
    <location>
        <begin position="204"/>
        <end position="216"/>
    </location>
</feature>
<evidence type="ECO:0000313" key="2">
    <source>
        <dbReference type="EMBL" id="EFJ14333.1"/>
    </source>
</evidence>
<dbReference type="eggNOG" id="KOG0715">
    <property type="taxonomic scope" value="Eukaryota"/>
</dbReference>
<evidence type="ECO:0000313" key="3">
    <source>
        <dbReference type="Proteomes" id="UP000001514"/>
    </source>
</evidence>
<keyword evidence="3" id="KW-1185">Reference proteome</keyword>
<dbReference type="HOGENOM" id="CLU_861662_0_0_1"/>
<dbReference type="GO" id="GO:0051082">
    <property type="term" value="F:unfolded protein binding"/>
    <property type="evidence" value="ECO:0000318"/>
    <property type="project" value="GO_Central"/>
</dbReference>
<gene>
    <name evidence="2" type="ORF">SELMODRAFT_423770</name>
</gene>
<dbReference type="GO" id="GO:0005737">
    <property type="term" value="C:cytoplasm"/>
    <property type="evidence" value="ECO:0000318"/>
    <property type="project" value="GO_Central"/>
</dbReference>
<dbReference type="Gramene" id="EFJ14333">
    <property type="protein sequence ID" value="EFJ14333"/>
    <property type="gene ID" value="SELMODRAFT_423770"/>
</dbReference>
<dbReference type="PANTHER" id="PTHR43096">
    <property type="entry name" value="DNAJ HOMOLOG 1, MITOCHONDRIAL-RELATED"/>
    <property type="match status" value="1"/>
</dbReference>
<evidence type="ECO:0000256" key="1">
    <source>
        <dbReference type="SAM" id="MobiDB-lite"/>
    </source>
</evidence>
<dbReference type="InParanoid" id="D8SMT2"/>
<dbReference type="STRING" id="88036.D8SMT2"/>
<proteinExistence type="predicted"/>
<dbReference type="EMBL" id="GL377628">
    <property type="protein sequence ID" value="EFJ14333.1"/>
    <property type="molecule type" value="Genomic_DNA"/>
</dbReference>
<organism evidence="3">
    <name type="scientific">Selaginella moellendorffii</name>
    <name type="common">Spikemoss</name>
    <dbReference type="NCBI Taxonomy" id="88036"/>
    <lineage>
        <taxon>Eukaryota</taxon>
        <taxon>Viridiplantae</taxon>
        <taxon>Streptophyta</taxon>
        <taxon>Embryophyta</taxon>
        <taxon>Tracheophyta</taxon>
        <taxon>Lycopodiopsida</taxon>
        <taxon>Selaginellales</taxon>
        <taxon>Selaginellaceae</taxon>
        <taxon>Selaginella</taxon>
    </lineage>
</organism>
<dbReference type="Gene3D" id="2.10.230.10">
    <property type="entry name" value="Heat shock protein DnaJ, cysteine-rich domain"/>
    <property type="match status" value="1"/>
</dbReference>
<dbReference type="Gene3D" id="2.60.260.20">
    <property type="entry name" value="Urease metallochaperone UreE, N-terminal domain"/>
    <property type="match status" value="1"/>
</dbReference>
<protein>
    <submittedName>
        <fullName evidence="2">Uncharacterized protein</fullName>
    </submittedName>
</protein>
<feature type="region of interest" description="Disordered" evidence="1">
    <location>
        <begin position="188"/>
        <end position="235"/>
    </location>
</feature>
<dbReference type="KEGG" id="smo:SELMODRAFT_423770"/>
<sequence length="323" mass="36873">MANQVSSKHKQGVQCRGKIQGDHYCVRDKNLHFFQFHEDHSHAQIDLEFKKTISGALTDLKEAVFGVEKQFDIWHVESCEAYNGTSARSKSTKRYRVCGGMGEVMRTQETDFGMFSQVRDKWSVPCQCACCRDMPRIRRDDLYSDISGARNVYWARVAQWEQLIVGAQSGRSIRADVYGPSDGFQGQHYYHSQSYAPSGDEVRRHHHHHHHHHHRQQQTQASQEPPAKDGNGLEILQGRKKLKRKVCWTQKRLNKQKESTYTKAAGQIPDNAQSVGPVPKRGPIPSSFDQFSSLEDLAMELQDKCQALLANFTDLSLTEQLCS</sequence>